<evidence type="ECO:0000313" key="2">
    <source>
        <dbReference type="EMBL" id="MBN1572709.1"/>
    </source>
</evidence>
<evidence type="ECO:0008006" key="4">
    <source>
        <dbReference type="Google" id="ProtNLM"/>
    </source>
</evidence>
<dbReference type="InterPro" id="IPR011990">
    <property type="entry name" value="TPR-like_helical_dom_sf"/>
</dbReference>
<feature type="repeat" description="TPR" evidence="1">
    <location>
        <begin position="177"/>
        <end position="210"/>
    </location>
</feature>
<dbReference type="Pfam" id="PF13181">
    <property type="entry name" value="TPR_8"/>
    <property type="match status" value="2"/>
</dbReference>
<evidence type="ECO:0000313" key="3">
    <source>
        <dbReference type="Proteomes" id="UP000809273"/>
    </source>
</evidence>
<reference evidence="2" key="1">
    <citation type="journal article" date="2021" name="Environ. Microbiol.">
        <title>Genomic characterization of three novel Desulfobacterota classes expand the metabolic and phylogenetic diversity of the phylum.</title>
        <authorList>
            <person name="Murphy C.L."/>
            <person name="Biggerstaff J."/>
            <person name="Eichhorn A."/>
            <person name="Ewing E."/>
            <person name="Shahan R."/>
            <person name="Soriano D."/>
            <person name="Stewart S."/>
            <person name="VanMol K."/>
            <person name="Walker R."/>
            <person name="Walters P."/>
            <person name="Elshahed M.S."/>
            <person name="Youssef N.H."/>
        </authorList>
    </citation>
    <scope>NUCLEOTIDE SEQUENCE</scope>
    <source>
        <strain evidence="2">Zod_Metabat.24</strain>
    </source>
</reference>
<dbReference type="PROSITE" id="PS50005">
    <property type="entry name" value="TPR"/>
    <property type="match status" value="2"/>
</dbReference>
<dbReference type="InterPro" id="IPR019734">
    <property type="entry name" value="TPR_rpt"/>
</dbReference>
<sequence>MKIEAIKIRAKIAARSSLAYILLALFLITTVLFIPGVSSASENLYISDILDGAEPNPAFKNDHYKTRRDVLSGVVGPETWVEHYVRGDETIETLSYNNYIYGIIVKKDSGKIDHYNLNDDKKTYSLSGEKPPEGWLSKGPDYNEVVRKANGYISDRHYKDAIELIEGSIDEREDKTGNLYFLLALAYDGMNEVEYAAQNYKKAVDLNLEKNELTVALRNLGIILRGLGRHNEAAVYLERYLDLVPNDPDAENIKKYVSDYK</sequence>
<gene>
    <name evidence="2" type="ORF">JW984_05865</name>
</gene>
<dbReference type="Gene3D" id="1.25.40.10">
    <property type="entry name" value="Tetratricopeptide repeat domain"/>
    <property type="match status" value="1"/>
</dbReference>
<reference evidence="2" key="2">
    <citation type="submission" date="2021-01" db="EMBL/GenBank/DDBJ databases">
        <authorList>
            <person name="Hahn C.R."/>
            <person name="Youssef N.H."/>
            <person name="Elshahed M."/>
        </authorList>
    </citation>
    <scope>NUCLEOTIDE SEQUENCE</scope>
    <source>
        <strain evidence="2">Zod_Metabat.24</strain>
    </source>
</reference>
<proteinExistence type="predicted"/>
<feature type="repeat" description="TPR" evidence="1">
    <location>
        <begin position="214"/>
        <end position="247"/>
    </location>
</feature>
<protein>
    <recommendedName>
        <fullName evidence="4">Tetratricopeptide repeat protein</fullName>
    </recommendedName>
</protein>
<dbReference type="SMART" id="SM00028">
    <property type="entry name" value="TPR"/>
    <property type="match status" value="2"/>
</dbReference>
<comment type="caution">
    <text evidence="2">The sequence shown here is derived from an EMBL/GenBank/DDBJ whole genome shotgun (WGS) entry which is preliminary data.</text>
</comment>
<dbReference type="Proteomes" id="UP000809273">
    <property type="component" value="Unassembled WGS sequence"/>
</dbReference>
<dbReference type="EMBL" id="JAFGIX010000027">
    <property type="protein sequence ID" value="MBN1572709.1"/>
    <property type="molecule type" value="Genomic_DNA"/>
</dbReference>
<dbReference type="SUPFAM" id="SSF48452">
    <property type="entry name" value="TPR-like"/>
    <property type="match status" value="1"/>
</dbReference>
<organism evidence="2 3">
    <name type="scientific">Candidatus Zymogenus saltonus</name>
    <dbReference type="NCBI Taxonomy" id="2844893"/>
    <lineage>
        <taxon>Bacteria</taxon>
        <taxon>Deltaproteobacteria</taxon>
        <taxon>Candidatus Zymogenia</taxon>
        <taxon>Candidatus Zymogeniales</taxon>
        <taxon>Candidatus Zymogenaceae</taxon>
        <taxon>Candidatus Zymogenus</taxon>
    </lineage>
</organism>
<evidence type="ECO:0000256" key="1">
    <source>
        <dbReference type="PROSITE-ProRule" id="PRU00339"/>
    </source>
</evidence>
<dbReference type="AlphaFoldDB" id="A0A9D8KDK2"/>
<accession>A0A9D8KDK2</accession>
<name>A0A9D8KDK2_9DELT</name>
<keyword evidence="1" id="KW-0802">TPR repeat</keyword>